<comment type="function">
    <text evidence="8">E3 ubiquitin-protein ligase that catalyzes 'Lys-11'- or 'Lys-33'-linked polyubiquitin chains, with some preference for 'Lys-33' linkages. E3 ubiquitin-protein ligases accept ubiquitin from an E2 ubiquitin-conjugating enzyme in the form of a thioester and then directly transfers the ubiquitin to targeted substrates. Ubiquitinates SEPTIN4, DIABLO/SMAC and HTRA2 in vitro. Modulates pulmonary inflammation by targeting SOCS2 for ubiquitination and subsequent degradation by the proteasome.</text>
</comment>
<feature type="transmembrane region" description="Helical" evidence="15">
    <location>
        <begin position="177"/>
        <end position="196"/>
    </location>
</feature>
<dbReference type="InterPro" id="IPR013783">
    <property type="entry name" value="Ig-like_fold"/>
</dbReference>
<comment type="subunit">
    <text evidence="9">Interacts with SOCS2. Interacts (via HECT domain) with HTRA2, DIABLO/SMAC and SEPTIN4; in the cytoplasm following induction of apoptosis.</text>
</comment>
<dbReference type="InterPro" id="IPR017868">
    <property type="entry name" value="Filamin/ABP280_repeat-like"/>
</dbReference>
<evidence type="ECO:0000313" key="18">
    <source>
        <dbReference type="Ensembl" id="ENSONIP00000056552.1"/>
    </source>
</evidence>
<proteinExistence type="predicted"/>
<evidence type="ECO:0000256" key="9">
    <source>
        <dbReference type="ARBA" id="ARBA00062297"/>
    </source>
</evidence>
<dbReference type="FunFam" id="3.30.2160.10:FF:000008">
    <property type="entry name" value="Apoptosis-resistant E3 ubiquitin protein ligase 1"/>
    <property type="match status" value="1"/>
</dbReference>
<dbReference type="EC" id="2.3.2.26" evidence="3"/>
<evidence type="ECO:0000256" key="12">
    <source>
        <dbReference type="PROSITE-ProRule" id="PRU00087"/>
    </source>
</evidence>
<dbReference type="GO" id="GO:0061630">
    <property type="term" value="F:ubiquitin protein ligase activity"/>
    <property type="evidence" value="ECO:0007669"/>
    <property type="project" value="UniProtKB-EC"/>
</dbReference>
<dbReference type="CDD" id="cd00078">
    <property type="entry name" value="HECTc"/>
    <property type="match status" value="1"/>
</dbReference>
<evidence type="ECO:0000256" key="13">
    <source>
        <dbReference type="PROSITE-ProRule" id="PRU00104"/>
    </source>
</evidence>
<organism evidence="18 19">
    <name type="scientific">Oreochromis niloticus</name>
    <name type="common">Nile tilapia</name>
    <name type="synonym">Tilapia nilotica</name>
    <dbReference type="NCBI Taxonomy" id="8128"/>
    <lineage>
        <taxon>Eukaryota</taxon>
        <taxon>Metazoa</taxon>
        <taxon>Chordata</taxon>
        <taxon>Craniata</taxon>
        <taxon>Vertebrata</taxon>
        <taxon>Euteleostomi</taxon>
        <taxon>Actinopterygii</taxon>
        <taxon>Neopterygii</taxon>
        <taxon>Teleostei</taxon>
        <taxon>Neoteleostei</taxon>
        <taxon>Acanthomorphata</taxon>
        <taxon>Ovalentaria</taxon>
        <taxon>Cichlomorphae</taxon>
        <taxon>Cichliformes</taxon>
        <taxon>Cichlidae</taxon>
        <taxon>African cichlids</taxon>
        <taxon>Pseudocrenilabrinae</taxon>
        <taxon>Oreochromini</taxon>
        <taxon>Oreochromis</taxon>
    </lineage>
</organism>
<dbReference type="SMART" id="SM00119">
    <property type="entry name" value="HECTc"/>
    <property type="match status" value="1"/>
</dbReference>
<reference evidence="18" key="2">
    <citation type="submission" date="2025-08" db="UniProtKB">
        <authorList>
            <consortium name="Ensembl"/>
        </authorList>
    </citation>
    <scope>IDENTIFICATION</scope>
</reference>
<dbReference type="AlphaFoldDB" id="A0A669DA01"/>
<dbReference type="Gene3D" id="3.90.1750.10">
    <property type="entry name" value="Hect, E3 ligase catalytic domains"/>
    <property type="match status" value="1"/>
</dbReference>
<feature type="transmembrane region" description="Helical" evidence="15">
    <location>
        <begin position="202"/>
        <end position="221"/>
    </location>
</feature>
<dbReference type="PROSITE" id="PS50194">
    <property type="entry name" value="FILAMIN_REPEAT"/>
    <property type="match status" value="1"/>
</dbReference>
<evidence type="ECO:0000256" key="1">
    <source>
        <dbReference type="ARBA" id="ARBA00000885"/>
    </source>
</evidence>
<evidence type="ECO:0000256" key="2">
    <source>
        <dbReference type="ARBA" id="ARBA00004906"/>
    </source>
</evidence>
<reference evidence="19" key="1">
    <citation type="submission" date="2012-01" db="EMBL/GenBank/DDBJ databases">
        <title>The Genome Sequence of Oreochromis niloticus (Nile Tilapia).</title>
        <authorList>
            <consortium name="Broad Institute Genome Assembly Team"/>
            <consortium name="Broad Institute Sequencing Platform"/>
            <person name="Di Palma F."/>
            <person name="Johnson J."/>
            <person name="Lander E.S."/>
            <person name="Lindblad-Toh K."/>
        </authorList>
    </citation>
    <scope>NUCLEOTIDE SEQUENCE [LARGE SCALE GENOMIC DNA]</scope>
</reference>
<keyword evidence="16" id="KW-0732">Signal</keyword>
<feature type="active site" description="Glycyl thioester intermediate" evidence="13">
    <location>
        <position position="927"/>
    </location>
</feature>
<dbReference type="InterPro" id="IPR058738">
    <property type="entry name" value="PH-like_AREL1"/>
</dbReference>
<keyword evidence="19" id="KW-1185">Reference proteome</keyword>
<feature type="repeat" description="Filamin" evidence="12">
    <location>
        <begin position="250"/>
        <end position="356"/>
    </location>
</feature>
<dbReference type="PROSITE" id="PS50237">
    <property type="entry name" value="HECT"/>
    <property type="match status" value="2"/>
</dbReference>
<keyword evidence="15" id="KW-1133">Transmembrane helix</keyword>
<feature type="signal peptide" evidence="16">
    <location>
        <begin position="1"/>
        <end position="24"/>
    </location>
</feature>
<evidence type="ECO:0000259" key="17">
    <source>
        <dbReference type="PROSITE" id="PS50237"/>
    </source>
</evidence>
<name>A0A669DA01_ORENI</name>
<dbReference type="InterPro" id="IPR050409">
    <property type="entry name" value="E3_ubiq-protein_ligase"/>
</dbReference>
<comment type="caution">
    <text evidence="13">Lacks conserved residue(s) required for the propagation of feature annotation.</text>
</comment>
<dbReference type="GO" id="GO:0000209">
    <property type="term" value="P:protein polyubiquitination"/>
    <property type="evidence" value="ECO:0007669"/>
    <property type="project" value="TreeGrafter"/>
</dbReference>
<dbReference type="FunFam" id="2.60.40.10:FF:000330">
    <property type="entry name" value="Apoptosis resistant E3 ubiquitin protein ligase 1"/>
    <property type="match status" value="1"/>
</dbReference>
<keyword evidence="6 13" id="KW-0833">Ubl conjugation pathway</keyword>
<evidence type="ECO:0000256" key="15">
    <source>
        <dbReference type="SAM" id="Phobius"/>
    </source>
</evidence>
<dbReference type="Proteomes" id="UP000005207">
    <property type="component" value="Linkage group LG19"/>
</dbReference>
<evidence type="ECO:0000256" key="8">
    <source>
        <dbReference type="ARBA" id="ARBA00056489"/>
    </source>
</evidence>
<dbReference type="OrthoDB" id="6057829at2759"/>
<evidence type="ECO:0000256" key="4">
    <source>
        <dbReference type="ARBA" id="ARBA00022679"/>
    </source>
</evidence>
<evidence type="ECO:0000256" key="14">
    <source>
        <dbReference type="SAM" id="MobiDB-lite"/>
    </source>
</evidence>
<evidence type="ECO:0000256" key="7">
    <source>
        <dbReference type="ARBA" id="ARBA00022843"/>
    </source>
</evidence>
<dbReference type="InterPro" id="IPR014756">
    <property type="entry name" value="Ig_E-set"/>
</dbReference>
<dbReference type="RefSeq" id="XP_019204384.1">
    <property type="nucleotide sequence ID" value="XM_019348839.2"/>
</dbReference>
<dbReference type="InterPro" id="IPR000569">
    <property type="entry name" value="HECT_dom"/>
</dbReference>
<dbReference type="SUPFAM" id="SSF81296">
    <property type="entry name" value="E set domains"/>
    <property type="match status" value="1"/>
</dbReference>
<dbReference type="FunFam" id="3.30.2410.10:FF:000013">
    <property type="entry name" value="Apoptosis-resistant E3 ubiquitin protein ligase 1"/>
    <property type="match status" value="1"/>
</dbReference>
<evidence type="ECO:0000256" key="11">
    <source>
        <dbReference type="ARBA" id="ARBA00076113"/>
    </source>
</evidence>
<keyword evidence="15" id="KW-0812">Transmembrane</keyword>
<sequence length="960" mass="110505">MDRRFFLTFLFCSLSWIFFWEVRWKKGKESQIEEWLKGHNLSQYRNLFEDVHTLEELSLSVLSRLEEVVKEQQRWREIAEAHIQLLRDFAFQEWLCSQNLEHYYHTLKTLGCMNLDDLSQFDSQLQLSLAAWGYYYEDYIKLSTGIKILQTSRGSRDQDYEIRLVHSLAERRLNEKWSFAGALIFGCSVALCFLIRDLMFYVIGGITVSIIAFVFTIKFLCELAARVVSFLQNEDPGRRGDRSIYDYVRGNYLDPRSCKVSWDWKEPQEVGQTMSFRVQLFYKNGQPFPAHRPVGLRVNITHIELALDIPATQEVLQEPESNVVKVAFTVRKAGRYEVAVKLGGLNVAYSPYYKIFQPGTVVPSKTKIAYHFSTLVLTNGQRHTLQIEPRDEYGNPTNNSTSLTDEANYSVHVHSLGTADDDSLEGLYSKSVSVNKQQCQVLLRLTLKKTGCFRARISYKDQPLSNGEFDIIVLSENEKACVEKNVSTPGISIYFEAYLYSSGNYSSSSWQLPASSLLAPQRRPSMGEEEDEHDSPVEGQPEKVKKPKKVYCYISPKQLSVKEFYLKIIPWRLFTFRVCPGTKFTYYGPDPVHKYLTLVVDDGIQPPVELSCKDRNIMAATFIRFLHKNIGGSETFQDKVNFFQRELRHIHSKRPRTKTCLKVSRHAILDSSLKATRNFSVSDWSKNFEVVFQDEEALDWGGPRREWFELICKTLFDTSNQLFTRFSDNNQGLYFETDDQEFYKTKVCFILNNDVSEMDLVFAEEKYSKSGQLEKVVELISGGAQIAVTNENKMHYLNLLAQYRLASQVRDEVEHFLKGLNELVPENLLAIFDENELELLMCGTGDINVQDFKAHAVIVGGSWHFREKVMKWFWAVVSSFTQEELARLLQFTTGSSQLPHGGFNTLCPSFQIIAAPTHSTLPTAHTCFNQLCLPTYDSYEELHKMLKLAISEGSEGFGML</sequence>
<feature type="region of interest" description="Disordered" evidence="14">
    <location>
        <begin position="521"/>
        <end position="543"/>
    </location>
</feature>
<dbReference type="Pfam" id="PF25916">
    <property type="entry name" value="AREL1_PH-like"/>
    <property type="match status" value="1"/>
</dbReference>
<accession>A0A669DA01</accession>
<dbReference type="GeneID" id="100703621"/>
<evidence type="ECO:0000256" key="10">
    <source>
        <dbReference type="ARBA" id="ARBA00073826"/>
    </source>
</evidence>
<dbReference type="Gene3D" id="2.60.40.10">
    <property type="entry name" value="Immunoglobulins"/>
    <property type="match status" value="1"/>
</dbReference>
<dbReference type="GO" id="GO:0005829">
    <property type="term" value="C:cytosol"/>
    <property type="evidence" value="ECO:0007669"/>
    <property type="project" value="TreeGrafter"/>
</dbReference>
<evidence type="ECO:0000313" key="19">
    <source>
        <dbReference type="Proteomes" id="UP000005207"/>
    </source>
</evidence>
<dbReference type="GO" id="GO:0043066">
    <property type="term" value="P:negative regulation of apoptotic process"/>
    <property type="evidence" value="ECO:0007669"/>
    <property type="project" value="TreeGrafter"/>
</dbReference>
<dbReference type="Pfam" id="PF00632">
    <property type="entry name" value="HECT"/>
    <property type="match status" value="1"/>
</dbReference>
<dbReference type="GO" id="GO:0006511">
    <property type="term" value="P:ubiquitin-dependent protein catabolic process"/>
    <property type="evidence" value="ECO:0007669"/>
    <property type="project" value="TreeGrafter"/>
</dbReference>
<feature type="compositionally biased region" description="Basic and acidic residues" evidence="14">
    <location>
        <begin position="534"/>
        <end position="543"/>
    </location>
</feature>
<dbReference type="PANTHER" id="PTHR11254">
    <property type="entry name" value="HECT DOMAIN UBIQUITIN-PROTEIN LIGASE"/>
    <property type="match status" value="1"/>
</dbReference>
<dbReference type="InterPro" id="IPR058906">
    <property type="entry name" value="AREL1_N"/>
</dbReference>
<comment type="catalytic activity">
    <reaction evidence="1">
        <text>S-ubiquitinyl-[E2 ubiquitin-conjugating enzyme]-L-cysteine + [acceptor protein]-L-lysine = [E2 ubiquitin-conjugating enzyme]-L-cysteine + N(6)-ubiquitinyl-[acceptor protein]-L-lysine.</text>
        <dbReference type="EC" id="2.3.2.26"/>
    </reaction>
</comment>
<feature type="domain" description="HECT" evidence="17">
    <location>
        <begin position="735"/>
        <end position="960"/>
    </location>
</feature>
<dbReference type="GeneTree" id="ENSGT00940000156723"/>
<keyword evidence="5" id="KW-0053">Apoptosis</keyword>
<comment type="pathway">
    <text evidence="2">Protein modification; protein ubiquitination.</text>
</comment>
<evidence type="ECO:0000256" key="16">
    <source>
        <dbReference type="SAM" id="SignalP"/>
    </source>
</evidence>
<protein>
    <recommendedName>
        <fullName evidence="10">Apoptosis-resistant E3 ubiquitin protein ligase 1</fullName>
        <ecNumber evidence="3">2.3.2.26</ecNumber>
    </recommendedName>
    <alternativeName>
        <fullName evidence="11">Apoptosis-resistant HECT-type E3 ubiquitin transferase 1</fullName>
    </alternativeName>
</protein>
<keyword evidence="4" id="KW-0808">Transferase</keyword>
<dbReference type="InterPro" id="IPR035983">
    <property type="entry name" value="Hect_E3_ubiquitin_ligase"/>
</dbReference>
<evidence type="ECO:0000256" key="5">
    <source>
        <dbReference type="ARBA" id="ARBA00022703"/>
    </source>
</evidence>
<reference evidence="18" key="3">
    <citation type="submission" date="2025-09" db="UniProtKB">
        <authorList>
            <consortium name="Ensembl"/>
        </authorList>
    </citation>
    <scope>IDENTIFICATION</scope>
</reference>
<keyword evidence="15" id="KW-0472">Membrane</keyword>
<feature type="chain" id="PRO_5025555860" description="Apoptosis-resistant E3 ubiquitin protein ligase 1" evidence="16">
    <location>
        <begin position="25"/>
        <end position="960"/>
    </location>
</feature>
<evidence type="ECO:0000256" key="3">
    <source>
        <dbReference type="ARBA" id="ARBA00012485"/>
    </source>
</evidence>
<feature type="domain" description="HECT" evidence="17">
    <location>
        <begin position="680"/>
        <end position="734"/>
    </location>
</feature>
<gene>
    <name evidence="18" type="primary">AREL1</name>
</gene>
<dbReference type="CTD" id="9870"/>
<keyword evidence="7" id="KW-0832">Ubl conjugation</keyword>
<dbReference type="Ensembl" id="ENSONIT00000049538.1">
    <property type="protein sequence ID" value="ENSONIP00000056552.1"/>
    <property type="gene ID" value="ENSONIG00000012024.2"/>
</dbReference>
<dbReference type="Pfam" id="PF25915">
    <property type="entry name" value="AREL1_N"/>
    <property type="match status" value="1"/>
</dbReference>
<dbReference type="SUPFAM" id="SSF56204">
    <property type="entry name" value="Hect, E3 ligase catalytic domain"/>
    <property type="match status" value="1"/>
</dbReference>
<dbReference type="Pfam" id="PF00630">
    <property type="entry name" value="Filamin"/>
    <property type="match status" value="1"/>
</dbReference>
<dbReference type="Gene3D" id="3.30.2410.10">
    <property type="entry name" value="Hect, E3 ligase catalytic domain"/>
    <property type="match status" value="1"/>
</dbReference>
<evidence type="ECO:0000256" key="6">
    <source>
        <dbReference type="ARBA" id="ARBA00022786"/>
    </source>
</evidence>
<dbReference type="PANTHER" id="PTHR11254:SF340">
    <property type="entry name" value="APOPTOSIS-RESISTANT E3 UBIQUITIN PROTEIN LIGASE 1"/>
    <property type="match status" value="1"/>
</dbReference>
<dbReference type="GO" id="GO:0007399">
    <property type="term" value="P:nervous system development"/>
    <property type="evidence" value="ECO:0007669"/>
    <property type="project" value="UniProtKB-ARBA"/>
</dbReference>
<dbReference type="GO" id="GO:0006915">
    <property type="term" value="P:apoptotic process"/>
    <property type="evidence" value="ECO:0007669"/>
    <property type="project" value="UniProtKB-KW"/>
</dbReference>